<dbReference type="PANTHER" id="PTHR22891">
    <property type="entry name" value="EUKARYOTIC TRANSLATION INITIATION FACTOR 2C"/>
    <property type="match status" value="1"/>
</dbReference>
<dbReference type="SMART" id="SM00950">
    <property type="entry name" value="Piwi"/>
    <property type="match status" value="1"/>
</dbReference>
<dbReference type="CDD" id="cd04657">
    <property type="entry name" value="Piwi_ago-like"/>
    <property type="match status" value="1"/>
</dbReference>
<protein>
    <submittedName>
        <fullName evidence="5">Protein argonaute</fullName>
    </submittedName>
</protein>
<evidence type="ECO:0000313" key="5">
    <source>
        <dbReference type="EMBL" id="KAJ9666416.1"/>
    </source>
</evidence>
<feature type="compositionally biased region" description="Basic residues" evidence="2">
    <location>
        <begin position="1"/>
        <end position="11"/>
    </location>
</feature>
<dbReference type="Pfam" id="PF16486">
    <property type="entry name" value="ArgoN"/>
    <property type="match status" value="1"/>
</dbReference>
<dbReference type="Pfam" id="PF02171">
    <property type="entry name" value="Piwi"/>
    <property type="match status" value="1"/>
</dbReference>
<evidence type="ECO:0000313" key="6">
    <source>
        <dbReference type="Proteomes" id="UP001172684"/>
    </source>
</evidence>
<proteinExistence type="inferred from homology"/>
<dbReference type="InterPro" id="IPR003100">
    <property type="entry name" value="PAZ_dom"/>
</dbReference>
<comment type="similarity">
    <text evidence="1">Belongs to the argonaute family.</text>
</comment>
<feature type="domain" description="PAZ" evidence="3">
    <location>
        <begin position="310"/>
        <end position="433"/>
    </location>
</feature>
<dbReference type="InterPro" id="IPR003165">
    <property type="entry name" value="Piwi"/>
</dbReference>
<comment type="caution">
    <text evidence="5">The sequence shown here is derived from an EMBL/GenBank/DDBJ whole genome shotgun (WGS) entry which is preliminary data.</text>
</comment>
<dbReference type="InterPro" id="IPR032472">
    <property type="entry name" value="ArgoL2"/>
</dbReference>
<gene>
    <name evidence="5" type="primary">ago1</name>
    <name evidence="5" type="ORF">H2201_003338</name>
</gene>
<evidence type="ECO:0000259" key="3">
    <source>
        <dbReference type="PROSITE" id="PS50821"/>
    </source>
</evidence>
<feature type="domain" description="Piwi" evidence="4">
    <location>
        <begin position="611"/>
        <end position="918"/>
    </location>
</feature>
<dbReference type="Pfam" id="PF16488">
    <property type="entry name" value="ArgoL2"/>
    <property type="match status" value="1"/>
</dbReference>
<dbReference type="SUPFAM" id="SSF53098">
    <property type="entry name" value="Ribonuclease H-like"/>
    <property type="match status" value="1"/>
</dbReference>
<dbReference type="SMART" id="SM00949">
    <property type="entry name" value="PAZ"/>
    <property type="match status" value="1"/>
</dbReference>
<dbReference type="InterPro" id="IPR045246">
    <property type="entry name" value="Piwi_ago-like"/>
</dbReference>
<feature type="compositionally biased region" description="Basic and acidic residues" evidence="2">
    <location>
        <begin position="929"/>
        <end position="939"/>
    </location>
</feature>
<dbReference type="PROSITE" id="PS50822">
    <property type="entry name" value="PIWI"/>
    <property type="match status" value="1"/>
</dbReference>
<dbReference type="InterPro" id="IPR036085">
    <property type="entry name" value="PAZ_dom_sf"/>
</dbReference>
<dbReference type="Proteomes" id="UP001172684">
    <property type="component" value="Unassembled WGS sequence"/>
</dbReference>
<organism evidence="5 6">
    <name type="scientific">Coniosporium apollinis</name>
    <dbReference type="NCBI Taxonomy" id="61459"/>
    <lineage>
        <taxon>Eukaryota</taxon>
        <taxon>Fungi</taxon>
        <taxon>Dikarya</taxon>
        <taxon>Ascomycota</taxon>
        <taxon>Pezizomycotina</taxon>
        <taxon>Dothideomycetes</taxon>
        <taxon>Dothideomycetes incertae sedis</taxon>
        <taxon>Coniosporium</taxon>
    </lineage>
</organism>
<dbReference type="InterPro" id="IPR012337">
    <property type="entry name" value="RNaseH-like_sf"/>
</dbReference>
<evidence type="ECO:0000256" key="2">
    <source>
        <dbReference type="SAM" id="MobiDB-lite"/>
    </source>
</evidence>
<name>A0ABQ9NXI6_9PEZI</name>
<feature type="region of interest" description="Disordered" evidence="2">
    <location>
        <begin position="1"/>
        <end position="59"/>
    </location>
</feature>
<dbReference type="SMART" id="SM01163">
    <property type="entry name" value="DUF1785"/>
    <property type="match status" value="1"/>
</dbReference>
<feature type="compositionally biased region" description="Low complexity" evidence="2">
    <location>
        <begin position="16"/>
        <end position="30"/>
    </location>
</feature>
<dbReference type="InterPro" id="IPR032474">
    <property type="entry name" value="Argonaute_N"/>
</dbReference>
<sequence>MSAPGKKHVQREKKAGTSGSSEEKSSSSGGLTLRDSPARAIAGFDGNRDPADPNTPYSAGVQVDVRRLADGIGFGGWSATRGFNLPQNLPPRPARPNQQGRAVKIGLNTFPVVQMPTKPVYQHDVLIGNGAEKRGLIKRVWNSKAVKSALGPSWIFDGNRIAWSQEKKSLNIDVNLDEETGRGSRGRNVHKITIRFTNAVRFDSLQGYLAGRAPFDNPCLEAISFLDHLMRQTPSQTYTQIKKSFFARGHQRTLLGTGIEAFKGVFSSIRVVLGAEGKPGLSVNVDVANGTFYTESKLEDAVVNFCNKRDLADFAAEQTRQRRENRWRGGPLQTSLKRLLKVSVRVQYRNQTTGPQEFIISRFVDKTPGESKFKVEERDDKGEVIKSRETSVLEYFREKYQINLNNNLPVVEMTKKVRGNPTIFPMEVCTIVGNQRYPFKLDERQTSGMIKFAVTLPQDRWKAIEHGLGMLNWENDPFLRNYGMSISPKMTVSNARLLPAPDVHFDKSSVKSTMAASGQWRLGPPQVKFAAPNKKPLKSWGICVINAGRGLAVDKTTAETFSSKLVEIYKAHGGQIAALPTLFVGNWNEGSKMLQTFWNTVGNKVQAEPQIFFFIVPDRDSSRYLALKKSCETQFGIVSQVVQAAHVQKCQPQYISNVLMKVNAKLGGVTARAVGTLAKMSPKFLDSKNMIIGADVSHAAPGSPAGSMAAFTVSMDKTLTRYAGLCDTNGHRVEIISTANVESLLGELFGPWMREVGGGEMPQRIIYMRDGVSEGQYQHVLDNEVRDIKALCKRFNPKADPKFVVMVASKRHHVRFFPQEPSAKDQNGNPKPGTLVESGVTHPFEFDYYLVAHKAIKGTARPVHYHVLLNEANMGAEEIQQMTFEHSFQYIRSTTSVSLHPAVYYAHLASNRARAHEQKPVISNGKGKGKVEKSSETDTIKTPTEVPPLTKMYPNRGITTSMWYI</sequence>
<keyword evidence="6" id="KW-1185">Reference proteome</keyword>
<dbReference type="InterPro" id="IPR014811">
    <property type="entry name" value="ArgoL1"/>
</dbReference>
<dbReference type="Gene3D" id="3.40.50.2300">
    <property type="match status" value="1"/>
</dbReference>
<dbReference type="Gene3D" id="2.170.260.10">
    <property type="entry name" value="paz domain"/>
    <property type="match status" value="1"/>
</dbReference>
<dbReference type="CDD" id="cd02846">
    <property type="entry name" value="PAZ_argonaute_like"/>
    <property type="match status" value="1"/>
</dbReference>
<dbReference type="Gene3D" id="3.30.420.10">
    <property type="entry name" value="Ribonuclease H-like superfamily/Ribonuclease H"/>
    <property type="match status" value="1"/>
</dbReference>
<dbReference type="Pfam" id="PF08699">
    <property type="entry name" value="ArgoL1"/>
    <property type="match status" value="1"/>
</dbReference>
<dbReference type="PROSITE" id="PS50821">
    <property type="entry name" value="PAZ"/>
    <property type="match status" value="1"/>
</dbReference>
<feature type="region of interest" description="Disordered" evidence="2">
    <location>
        <begin position="916"/>
        <end position="948"/>
    </location>
</feature>
<reference evidence="5" key="1">
    <citation type="submission" date="2022-10" db="EMBL/GenBank/DDBJ databases">
        <title>Culturing micro-colonial fungi from biological soil crusts in the Mojave desert and describing Neophaeococcomyces mojavensis, and introducing the new genera and species Taxawa tesnikishii.</title>
        <authorList>
            <person name="Kurbessoian T."/>
            <person name="Stajich J.E."/>
        </authorList>
    </citation>
    <scope>NUCLEOTIDE SEQUENCE</scope>
    <source>
        <strain evidence="5">TK_1</strain>
    </source>
</reference>
<accession>A0ABQ9NXI6</accession>
<dbReference type="EMBL" id="JAPDRL010000019">
    <property type="protein sequence ID" value="KAJ9666416.1"/>
    <property type="molecule type" value="Genomic_DNA"/>
</dbReference>
<dbReference type="InterPro" id="IPR036397">
    <property type="entry name" value="RNaseH_sf"/>
</dbReference>
<dbReference type="Pfam" id="PF02170">
    <property type="entry name" value="PAZ"/>
    <property type="match status" value="1"/>
</dbReference>
<evidence type="ECO:0000259" key="4">
    <source>
        <dbReference type="PROSITE" id="PS50822"/>
    </source>
</evidence>
<dbReference type="SUPFAM" id="SSF101690">
    <property type="entry name" value="PAZ domain"/>
    <property type="match status" value="1"/>
</dbReference>
<evidence type="ECO:0000256" key="1">
    <source>
        <dbReference type="RuleBase" id="RU361178"/>
    </source>
</evidence>